<keyword evidence="2" id="KW-1185">Reference proteome</keyword>
<evidence type="ECO:0000313" key="1">
    <source>
        <dbReference type="EMBL" id="CAL1601331.1"/>
    </source>
</evidence>
<gene>
    <name evidence="1" type="ORF">KC01_LOCUS29319</name>
</gene>
<proteinExistence type="predicted"/>
<name>A0AAV2LL87_KNICA</name>
<dbReference type="Gene3D" id="3.40.50.1110">
    <property type="entry name" value="SGNH hydrolase"/>
    <property type="match status" value="1"/>
</dbReference>
<dbReference type="SUPFAM" id="SSF52266">
    <property type="entry name" value="SGNH hydrolase"/>
    <property type="match status" value="1"/>
</dbReference>
<dbReference type="EMBL" id="OZ035825">
    <property type="protein sequence ID" value="CAL1601331.1"/>
    <property type="molecule type" value="Genomic_DNA"/>
</dbReference>
<accession>A0AAV2LL87</accession>
<dbReference type="AlphaFoldDB" id="A0AAV2LL87"/>
<dbReference type="Proteomes" id="UP001497482">
    <property type="component" value="Chromosome 3"/>
</dbReference>
<evidence type="ECO:0008006" key="3">
    <source>
        <dbReference type="Google" id="ProtNLM"/>
    </source>
</evidence>
<organism evidence="1 2">
    <name type="scientific">Knipowitschia caucasica</name>
    <name type="common">Caucasian dwarf goby</name>
    <name type="synonym">Pomatoschistus caucasicus</name>
    <dbReference type="NCBI Taxonomy" id="637954"/>
    <lineage>
        <taxon>Eukaryota</taxon>
        <taxon>Metazoa</taxon>
        <taxon>Chordata</taxon>
        <taxon>Craniata</taxon>
        <taxon>Vertebrata</taxon>
        <taxon>Euteleostomi</taxon>
        <taxon>Actinopterygii</taxon>
        <taxon>Neopterygii</taxon>
        <taxon>Teleostei</taxon>
        <taxon>Neoteleostei</taxon>
        <taxon>Acanthomorphata</taxon>
        <taxon>Gobiaria</taxon>
        <taxon>Gobiiformes</taxon>
        <taxon>Gobioidei</taxon>
        <taxon>Gobiidae</taxon>
        <taxon>Gobiinae</taxon>
        <taxon>Knipowitschia</taxon>
    </lineage>
</organism>
<sequence>MPSVHIVEGPTIWIIGDSYVRRGRDRAAETLGHNLGMAAHVQWFGRGGLRWSSLVPWLFRLLRGRSAPAVLLICCGSNDLGKVKSVDLVAAMKRDLLDLHRRYPSMDIFFSQLTDRRLWRDAQPGRINRFRSGPCTRVRGPCTRVRGPCARPLHPCARPLHPCTRPLREAPAPVCEAPAPVCEAPAPVCEAPAPV</sequence>
<protein>
    <recommendedName>
        <fullName evidence="3">SGNH hydrolase-type esterase domain-containing protein</fullName>
    </recommendedName>
</protein>
<evidence type="ECO:0000313" key="2">
    <source>
        <dbReference type="Proteomes" id="UP001497482"/>
    </source>
</evidence>
<reference evidence="1 2" key="1">
    <citation type="submission" date="2024-04" db="EMBL/GenBank/DDBJ databases">
        <authorList>
            <person name="Waldvogel A.-M."/>
            <person name="Schoenle A."/>
        </authorList>
    </citation>
    <scope>NUCLEOTIDE SEQUENCE [LARGE SCALE GENOMIC DNA]</scope>
</reference>
<dbReference type="InterPro" id="IPR036514">
    <property type="entry name" value="SGNH_hydro_sf"/>
</dbReference>